<keyword evidence="3 7" id="KW-0717">Septation</keyword>
<keyword evidence="11" id="KW-1185">Reference proteome</keyword>
<name>A0A1M6FSS2_9FIRM</name>
<evidence type="ECO:0000256" key="4">
    <source>
        <dbReference type="ARBA" id="ARBA00023306"/>
    </source>
</evidence>
<protein>
    <recommendedName>
        <fullName evidence="7">Probable septum site-determining protein MinC</fullName>
    </recommendedName>
</protein>
<feature type="domain" description="Septum formation inhibitor MinC N-terminal" evidence="9">
    <location>
        <begin position="6"/>
        <end position="74"/>
    </location>
</feature>
<dbReference type="Gene3D" id="3.30.160.540">
    <property type="match status" value="1"/>
</dbReference>
<evidence type="ECO:0000313" key="11">
    <source>
        <dbReference type="Proteomes" id="UP000184442"/>
    </source>
</evidence>
<dbReference type="SUPFAM" id="SSF63848">
    <property type="entry name" value="Cell-division inhibitor MinC, C-terminal domain"/>
    <property type="match status" value="1"/>
</dbReference>
<evidence type="ECO:0000256" key="1">
    <source>
        <dbReference type="ARBA" id="ARBA00006291"/>
    </source>
</evidence>
<organism evidence="10 11">
    <name type="scientific">Lutispora thermophila DSM 19022</name>
    <dbReference type="NCBI Taxonomy" id="1122184"/>
    <lineage>
        <taxon>Bacteria</taxon>
        <taxon>Bacillati</taxon>
        <taxon>Bacillota</taxon>
        <taxon>Clostridia</taxon>
        <taxon>Lutisporales</taxon>
        <taxon>Lutisporaceae</taxon>
        <taxon>Lutispora</taxon>
    </lineage>
</organism>
<evidence type="ECO:0000256" key="5">
    <source>
        <dbReference type="ARBA" id="ARBA00025606"/>
    </source>
</evidence>
<comment type="function">
    <text evidence="5 7">Cell division inhibitor that blocks the formation of polar Z ring septums. Rapidly oscillates between the poles of the cell to destabilize FtsZ filaments that have formed before they mature into polar Z rings. Prevents FtsZ polymerization.</text>
</comment>
<dbReference type="HAMAP" id="MF_00267">
    <property type="entry name" value="MinC"/>
    <property type="match status" value="1"/>
</dbReference>
<evidence type="ECO:0000256" key="3">
    <source>
        <dbReference type="ARBA" id="ARBA00023210"/>
    </source>
</evidence>
<evidence type="ECO:0000313" key="10">
    <source>
        <dbReference type="EMBL" id="SHJ00700.1"/>
    </source>
</evidence>
<evidence type="ECO:0000256" key="2">
    <source>
        <dbReference type="ARBA" id="ARBA00022618"/>
    </source>
</evidence>
<evidence type="ECO:0000259" key="9">
    <source>
        <dbReference type="Pfam" id="PF05209"/>
    </source>
</evidence>
<accession>A0A1M6FSS2</accession>
<dbReference type="GO" id="GO:0000902">
    <property type="term" value="P:cell morphogenesis"/>
    <property type="evidence" value="ECO:0007669"/>
    <property type="project" value="InterPro"/>
</dbReference>
<dbReference type="GO" id="GO:0000917">
    <property type="term" value="P:division septum assembly"/>
    <property type="evidence" value="ECO:0007669"/>
    <property type="project" value="UniProtKB-KW"/>
</dbReference>
<dbReference type="PANTHER" id="PTHR34108">
    <property type="entry name" value="SEPTUM SITE-DETERMINING PROTEIN MINC"/>
    <property type="match status" value="1"/>
</dbReference>
<reference evidence="10 11" key="1">
    <citation type="submission" date="2016-11" db="EMBL/GenBank/DDBJ databases">
        <authorList>
            <person name="Jaros S."/>
            <person name="Januszkiewicz K."/>
            <person name="Wedrychowicz H."/>
        </authorList>
    </citation>
    <scope>NUCLEOTIDE SEQUENCE [LARGE SCALE GENOMIC DNA]</scope>
    <source>
        <strain evidence="10 11">DSM 19022</strain>
    </source>
</reference>
<dbReference type="EMBL" id="FQZS01000013">
    <property type="protein sequence ID" value="SHJ00700.1"/>
    <property type="molecule type" value="Genomic_DNA"/>
</dbReference>
<dbReference type="InterPro" id="IPR016098">
    <property type="entry name" value="CAP/MinC_C"/>
</dbReference>
<gene>
    <name evidence="7" type="primary">minC</name>
    <name evidence="10" type="ORF">SAMN02745176_02072</name>
</gene>
<dbReference type="RefSeq" id="WP_073026130.1">
    <property type="nucleotide sequence ID" value="NZ_FQZS01000013.1"/>
</dbReference>
<dbReference type="GO" id="GO:0051302">
    <property type="term" value="P:regulation of cell division"/>
    <property type="evidence" value="ECO:0007669"/>
    <property type="project" value="InterPro"/>
</dbReference>
<dbReference type="STRING" id="1122184.SAMN02745176_02072"/>
<keyword evidence="4 7" id="KW-0131">Cell cycle</keyword>
<comment type="subunit">
    <text evidence="6 7">Interacts with MinD and FtsZ.</text>
</comment>
<dbReference type="AlphaFoldDB" id="A0A1M6FSS2"/>
<dbReference type="InterPro" id="IPR036145">
    <property type="entry name" value="MinC_C_sf"/>
</dbReference>
<dbReference type="NCBIfam" id="TIGR01222">
    <property type="entry name" value="minC"/>
    <property type="match status" value="1"/>
</dbReference>
<dbReference type="GO" id="GO:1901891">
    <property type="term" value="P:regulation of cell septum assembly"/>
    <property type="evidence" value="ECO:0007669"/>
    <property type="project" value="InterPro"/>
</dbReference>
<keyword evidence="2 7" id="KW-0132">Cell division</keyword>
<dbReference type="PANTHER" id="PTHR34108:SF1">
    <property type="entry name" value="SEPTUM SITE-DETERMINING PROTEIN MINC"/>
    <property type="match status" value="1"/>
</dbReference>
<proteinExistence type="inferred from homology"/>
<dbReference type="OrthoDB" id="9790810at2"/>
<sequence length="221" mass="24915">MKDDAIVFKGTKEGLYIVLKEEMIFDDIVHELENKIKPSKRFFEGAKIVNFKGKSLTPGEYEELVDILQNQYGMQFLGDYESLCRNDVFPKEDQKDQPIPEPVKQPLGDEEKALFIKGTIRSGQLIKFDGNIVVLGDVNPGAYLEATGSIIVMGNMRGTAHSGTQGDYSTYIAAYKMEPMQLRIGDIINRPPDEKKYKSEVPEMAVVKQGMIIVEPYLVKK</sequence>
<dbReference type="Proteomes" id="UP000184442">
    <property type="component" value="Unassembled WGS sequence"/>
</dbReference>
<dbReference type="Pfam" id="PF05209">
    <property type="entry name" value="MinC_N"/>
    <property type="match status" value="1"/>
</dbReference>
<dbReference type="InterPro" id="IPR005526">
    <property type="entry name" value="Septum_form_inhib_MinC_C"/>
</dbReference>
<dbReference type="InterPro" id="IPR007874">
    <property type="entry name" value="MinC_N"/>
</dbReference>
<evidence type="ECO:0000259" key="8">
    <source>
        <dbReference type="Pfam" id="PF03775"/>
    </source>
</evidence>
<dbReference type="Gene3D" id="2.160.20.70">
    <property type="match status" value="1"/>
</dbReference>
<dbReference type="InterPro" id="IPR013033">
    <property type="entry name" value="MinC"/>
</dbReference>
<evidence type="ECO:0000256" key="7">
    <source>
        <dbReference type="HAMAP-Rule" id="MF_00267"/>
    </source>
</evidence>
<feature type="domain" description="Septum formation inhibitor MinC C-terminal" evidence="8">
    <location>
        <begin position="115"/>
        <end position="214"/>
    </location>
</feature>
<evidence type="ECO:0000256" key="6">
    <source>
        <dbReference type="ARBA" id="ARBA00046874"/>
    </source>
</evidence>
<dbReference type="Pfam" id="PF03775">
    <property type="entry name" value="MinC_C"/>
    <property type="match status" value="1"/>
</dbReference>
<comment type="similarity">
    <text evidence="1 7">Belongs to the MinC family.</text>
</comment>